<sequence length="32" mass="3476">MNPVAVFALLTMLGLLFIGGIILSFKLRGIAW</sequence>
<dbReference type="EMBL" id="AGWY01000007">
    <property type="protein sequence ID" value="EKS37744.1"/>
    <property type="molecule type" value="Genomic_DNA"/>
</dbReference>
<keyword evidence="3" id="KW-1185">Reference proteome</keyword>
<keyword evidence="1" id="KW-0812">Transmembrane</keyword>
<keyword evidence="1" id="KW-1133">Transmembrane helix</keyword>
<dbReference type="HOGENOM" id="CLU_3387675_0_0_5"/>
<name>K8PAH8_9BRAD</name>
<accession>K8PAH8</accession>
<protein>
    <submittedName>
        <fullName evidence="2">Uncharacterized protein</fullName>
    </submittedName>
</protein>
<organism evidence="2 3">
    <name type="scientific">Afipia clevelandensis ATCC 49720</name>
    <dbReference type="NCBI Taxonomy" id="883079"/>
    <lineage>
        <taxon>Bacteria</taxon>
        <taxon>Pseudomonadati</taxon>
        <taxon>Pseudomonadota</taxon>
        <taxon>Alphaproteobacteria</taxon>
        <taxon>Hyphomicrobiales</taxon>
        <taxon>Nitrobacteraceae</taxon>
        <taxon>Afipia</taxon>
    </lineage>
</organism>
<reference evidence="2 3" key="1">
    <citation type="submission" date="2012-04" db="EMBL/GenBank/DDBJ databases">
        <title>The Genome Sequence of Afipia clevelandensis ATCC 49720.</title>
        <authorList>
            <consortium name="The Broad Institute Genome Sequencing Platform"/>
            <person name="Earl A."/>
            <person name="Ward D."/>
            <person name="Feldgarden M."/>
            <person name="Gevers D."/>
            <person name="Huys G."/>
            <person name="Walker B."/>
            <person name="Young S.K."/>
            <person name="Zeng Q."/>
            <person name="Gargeya S."/>
            <person name="Fitzgerald M."/>
            <person name="Haas B."/>
            <person name="Abouelleil A."/>
            <person name="Alvarado L."/>
            <person name="Arachchi H.M."/>
            <person name="Berlin A."/>
            <person name="Chapman S.B."/>
            <person name="Goldberg J."/>
            <person name="Griggs A."/>
            <person name="Gujja S."/>
            <person name="Hansen M."/>
            <person name="Howarth C."/>
            <person name="Imamovic A."/>
            <person name="Larimer J."/>
            <person name="McCowen C."/>
            <person name="Montmayeur A."/>
            <person name="Murphy C."/>
            <person name="Neiman D."/>
            <person name="Pearson M."/>
            <person name="Priest M."/>
            <person name="Roberts A."/>
            <person name="Saif S."/>
            <person name="Shea T."/>
            <person name="Sisk P."/>
            <person name="Sykes S."/>
            <person name="Wortman J."/>
            <person name="Nusbaum C."/>
            <person name="Birren B."/>
        </authorList>
    </citation>
    <scope>NUCLEOTIDE SEQUENCE [LARGE SCALE GENOMIC DNA]</scope>
    <source>
        <strain evidence="2 3">ATCC 49720</strain>
    </source>
</reference>
<evidence type="ECO:0000313" key="2">
    <source>
        <dbReference type="EMBL" id="EKS37744.1"/>
    </source>
</evidence>
<feature type="transmembrane region" description="Helical" evidence="1">
    <location>
        <begin position="6"/>
        <end position="25"/>
    </location>
</feature>
<evidence type="ECO:0000256" key="1">
    <source>
        <dbReference type="SAM" id="Phobius"/>
    </source>
</evidence>
<dbReference type="AlphaFoldDB" id="K8PAH8"/>
<evidence type="ECO:0000313" key="3">
    <source>
        <dbReference type="Proteomes" id="UP000001095"/>
    </source>
</evidence>
<keyword evidence="1" id="KW-0472">Membrane</keyword>
<dbReference type="Proteomes" id="UP000001095">
    <property type="component" value="Unassembled WGS sequence"/>
</dbReference>
<comment type="caution">
    <text evidence="2">The sequence shown here is derived from an EMBL/GenBank/DDBJ whole genome shotgun (WGS) entry which is preliminary data.</text>
</comment>
<gene>
    <name evidence="2" type="ORF">HMPREF9696_01694</name>
</gene>
<proteinExistence type="predicted"/>